<sequence>MNITDFCRIWLKAPMSNPYDWSSVNETSFFYLGWNSPENLDFKNRMVNVCASTDEAVAKSATQQLVSKMARERTKLFEATKNSKAIYYVLRVKQNPESDSNWSITAKPRPMSKETVVLKIDNLNFHDNGSVSADIIDRIAAKDIN</sequence>
<protein>
    <submittedName>
        <fullName evidence="1">Uncharacterized protein</fullName>
    </submittedName>
</protein>
<dbReference type="KEGG" id="cber:B5D82_12910"/>
<evidence type="ECO:0000313" key="1">
    <source>
        <dbReference type="EMBL" id="ASP48591.1"/>
    </source>
</evidence>
<proteinExistence type="predicted"/>
<dbReference type="RefSeq" id="WP_081152070.1">
    <property type="nucleotide sequence ID" value="NZ_CP020465.1"/>
</dbReference>
<gene>
    <name evidence="1" type="ORF">B5D82_12910</name>
</gene>
<dbReference type="EMBL" id="CP020465">
    <property type="protein sequence ID" value="ASP48591.1"/>
    <property type="molecule type" value="Genomic_DNA"/>
</dbReference>
<organism evidence="1 2">
    <name type="scientific">Cognaticolwellia beringensis</name>
    <dbReference type="NCBI Taxonomy" id="1967665"/>
    <lineage>
        <taxon>Bacteria</taxon>
        <taxon>Pseudomonadati</taxon>
        <taxon>Pseudomonadota</taxon>
        <taxon>Gammaproteobacteria</taxon>
        <taxon>Alteromonadales</taxon>
        <taxon>Colwelliaceae</taxon>
        <taxon>Cognaticolwellia</taxon>
    </lineage>
</organism>
<dbReference type="Proteomes" id="UP000202259">
    <property type="component" value="Chromosome"/>
</dbReference>
<name>A0A222G9W4_9GAMM</name>
<evidence type="ECO:0000313" key="2">
    <source>
        <dbReference type="Proteomes" id="UP000202259"/>
    </source>
</evidence>
<reference evidence="1 2" key="1">
    <citation type="submission" date="2017-08" db="EMBL/GenBank/DDBJ databases">
        <title>Complete genome of Colwellia sp. NB097-1, a psychrophile bacterium ioslated from Bering Sea.</title>
        <authorList>
            <person name="Chen X."/>
        </authorList>
    </citation>
    <scope>NUCLEOTIDE SEQUENCE [LARGE SCALE GENOMIC DNA]</scope>
    <source>
        <strain evidence="1 2">NB097-1</strain>
    </source>
</reference>
<dbReference type="OrthoDB" id="7062059at2"/>
<accession>A0A222G9W4</accession>
<dbReference type="AlphaFoldDB" id="A0A222G9W4"/>
<keyword evidence="2" id="KW-1185">Reference proteome</keyword>